<keyword evidence="2" id="KW-0732">Signal</keyword>
<dbReference type="AlphaFoldDB" id="A0A235FBB5"/>
<dbReference type="Proteomes" id="UP000215059">
    <property type="component" value="Unassembled WGS sequence"/>
</dbReference>
<protein>
    <recommendedName>
        <fullName evidence="5">Sporulation protein YpjB</fullName>
    </recommendedName>
</protein>
<evidence type="ECO:0000256" key="2">
    <source>
        <dbReference type="SAM" id="SignalP"/>
    </source>
</evidence>
<comment type="caution">
    <text evidence="3">The sequence shown here is derived from an EMBL/GenBank/DDBJ whole genome shotgun (WGS) entry which is preliminary data.</text>
</comment>
<dbReference type="Pfam" id="PF09577">
    <property type="entry name" value="Spore_YpjB"/>
    <property type="match status" value="1"/>
</dbReference>
<feature type="signal peptide" evidence="2">
    <location>
        <begin position="1"/>
        <end position="23"/>
    </location>
</feature>
<name>A0A235FBB5_9BACL</name>
<keyword evidence="1" id="KW-0812">Transmembrane</keyword>
<feature type="transmembrane region" description="Helical" evidence="1">
    <location>
        <begin position="230"/>
        <end position="250"/>
    </location>
</feature>
<accession>A0A235FBB5</accession>
<sequence length="265" mass="29901">MKTGAAVAVILLCLSLYGAAVQAGNGQRQDAEKIWEEMNRLAGQAWNLGKQEKFEEAVTVLKYTSKFLAETKEAASLTPEKQRVLEYSFDSALFTLSDKEETNEGKFLKVTEVMMLVDALQSDQQPLWKQAELAVMGPLQEMGKAVKQNEKRKFNLALNDLSREFEAIRPALVMDLSDEKISALDAHLDFMDAQRMTLPDSEEEYQRFQVAAADFEAVFRSEEDESGPSIFWLIFSIGGIIFSTLSYVGWRKYNGEKEKMNAHGK</sequence>
<dbReference type="EMBL" id="NOII01000001">
    <property type="protein sequence ID" value="OYD58542.1"/>
    <property type="molecule type" value="Genomic_DNA"/>
</dbReference>
<keyword evidence="1" id="KW-1133">Transmembrane helix</keyword>
<feature type="chain" id="PRO_5013167224" description="Sporulation protein YpjB" evidence="2">
    <location>
        <begin position="24"/>
        <end position="265"/>
    </location>
</feature>
<dbReference type="InterPro" id="IPR014231">
    <property type="entry name" value="Spore_YpjB"/>
</dbReference>
<evidence type="ECO:0000313" key="3">
    <source>
        <dbReference type="EMBL" id="OYD58542.1"/>
    </source>
</evidence>
<reference evidence="3 4" key="1">
    <citation type="submission" date="2017-07" db="EMBL/GenBank/DDBJ databases">
        <title>Fictibacillus sp. nov. GDSW-R2A3 Genome sequencing and assembly.</title>
        <authorList>
            <person name="Mayilraj S."/>
        </authorList>
    </citation>
    <scope>NUCLEOTIDE SEQUENCE [LARGE SCALE GENOMIC DNA]</scope>
    <source>
        <strain evidence="3 4">GDSW-R2A3</strain>
    </source>
</reference>
<dbReference type="RefSeq" id="WP_094250503.1">
    <property type="nucleotide sequence ID" value="NZ_JBHLXL010000001.1"/>
</dbReference>
<dbReference type="OrthoDB" id="2988195at2"/>
<keyword evidence="1" id="KW-0472">Membrane</keyword>
<keyword evidence="4" id="KW-1185">Reference proteome</keyword>
<organism evidence="3 4">
    <name type="scientific">Fictibacillus aquaticus</name>
    <dbReference type="NCBI Taxonomy" id="2021314"/>
    <lineage>
        <taxon>Bacteria</taxon>
        <taxon>Bacillati</taxon>
        <taxon>Bacillota</taxon>
        <taxon>Bacilli</taxon>
        <taxon>Bacillales</taxon>
        <taxon>Fictibacillaceae</taxon>
        <taxon>Fictibacillus</taxon>
    </lineage>
</organism>
<gene>
    <name evidence="3" type="ORF">CGZ90_01165</name>
</gene>
<proteinExistence type="predicted"/>
<evidence type="ECO:0000256" key="1">
    <source>
        <dbReference type="SAM" id="Phobius"/>
    </source>
</evidence>
<evidence type="ECO:0000313" key="4">
    <source>
        <dbReference type="Proteomes" id="UP000215059"/>
    </source>
</evidence>
<evidence type="ECO:0008006" key="5">
    <source>
        <dbReference type="Google" id="ProtNLM"/>
    </source>
</evidence>